<evidence type="ECO:0000256" key="1">
    <source>
        <dbReference type="ARBA" id="ARBA00022723"/>
    </source>
</evidence>
<dbReference type="PROSITE" id="PS01047">
    <property type="entry name" value="HMA_1"/>
    <property type="match status" value="1"/>
</dbReference>
<dbReference type="CDD" id="cd00371">
    <property type="entry name" value="HMA"/>
    <property type="match status" value="1"/>
</dbReference>
<dbReference type="RefSeq" id="WP_079707140.1">
    <property type="nucleotide sequence ID" value="NZ_FUZO01000003.1"/>
</dbReference>
<keyword evidence="1" id="KW-0479">Metal-binding</keyword>
<dbReference type="InterPro" id="IPR017969">
    <property type="entry name" value="Heavy-metal-associated_CS"/>
</dbReference>
<dbReference type="Proteomes" id="UP000190827">
    <property type="component" value="Unassembled WGS sequence"/>
</dbReference>
<evidence type="ECO:0000313" key="4">
    <source>
        <dbReference type="Proteomes" id="UP000190827"/>
    </source>
</evidence>
<dbReference type="SUPFAM" id="SSF55008">
    <property type="entry name" value="HMA, heavy metal-associated domain"/>
    <property type="match status" value="1"/>
</dbReference>
<reference evidence="3 4" key="1">
    <citation type="submission" date="2017-02" db="EMBL/GenBank/DDBJ databases">
        <authorList>
            <person name="Varghese N."/>
            <person name="Submissions S."/>
        </authorList>
    </citation>
    <scope>NUCLEOTIDE SEQUENCE [LARGE SCALE GENOMIC DNA]</scope>
    <source>
        <strain evidence="3 4">VKM Ac-1787</strain>
    </source>
</reference>
<sequence>MSETTATITYRVDGMTCAHCVSAVTTELSALSGVDGVAVDLDAGTVTVSGASSADEAAIGAGVQKAGYTLVGRRS</sequence>
<proteinExistence type="predicted"/>
<dbReference type="EMBL" id="FUZO01000003">
    <property type="protein sequence ID" value="SKC73104.1"/>
    <property type="molecule type" value="Genomic_DNA"/>
</dbReference>
<dbReference type="InterPro" id="IPR006121">
    <property type="entry name" value="HMA_dom"/>
</dbReference>
<feature type="domain" description="HMA" evidence="2">
    <location>
        <begin position="6"/>
        <end position="71"/>
    </location>
</feature>
<comment type="caution">
    <text evidence="3">The sequence shown here is derived from an EMBL/GenBank/DDBJ whole genome shotgun (WGS) entry which is preliminary data.</text>
</comment>
<keyword evidence="4" id="KW-1185">Reference proteome</keyword>
<protein>
    <submittedName>
        <fullName evidence="3">Copper chaperone CopZ</fullName>
    </submittedName>
</protein>
<dbReference type="InterPro" id="IPR036163">
    <property type="entry name" value="HMA_dom_sf"/>
</dbReference>
<accession>A0ABY1LQ94</accession>
<name>A0ABY1LQ94_9MICO</name>
<organism evidence="3 4">
    <name type="scientific">Plantibacter cousiniae</name>
    <name type="common">nom. nud.</name>
    <dbReference type="NCBI Taxonomy" id="199709"/>
    <lineage>
        <taxon>Bacteria</taxon>
        <taxon>Bacillati</taxon>
        <taxon>Actinomycetota</taxon>
        <taxon>Actinomycetes</taxon>
        <taxon>Micrococcales</taxon>
        <taxon>Microbacteriaceae</taxon>
        <taxon>Plantibacter</taxon>
    </lineage>
</organism>
<dbReference type="PROSITE" id="PS50846">
    <property type="entry name" value="HMA_2"/>
    <property type="match status" value="1"/>
</dbReference>
<evidence type="ECO:0000313" key="3">
    <source>
        <dbReference type="EMBL" id="SKC73104.1"/>
    </source>
</evidence>
<dbReference type="Gene3D" id="3.30.70.100">
    <property type="match status" value="1"/>
</dbReference>
<gene>
    <name evidence="3" type="ORF">SAMN06295973_3448</name>
</gene>
<evidence type="ECO:0000259" key="2">
    <source>
        <dbReference type="PROSITE" id="PS50846"/>
    </source>
</evidence>
<dbReference type="Pfam" id="PF00403">
    <property type="entry name" value="HMA"/>
    <property type="match status" value="1"/>
</dbReference>